<accession>A0ABW5G1P5</accession>
<dbReference type="Pfam" id="PF04143">
    <property type="entry name" value="Sulf_transp"/>
    <property type="match status" value="1"/>
</dbReference>
<comment type="subcellular location">
    <subcellularLocation>
        <location evidence="1">Cell inner membrane</location>
        <topology evidence="1">Multi-pass membrane protein</topology>
    </subcellularLocation>
</comment>
<keyword evidence="6 9" id="KW-1133">Transmembrane helix</keyword>
<evidence type="ECO:0000256" key="7">
    <source>
        <dbReference type="ARBA" id="ARBA00023136"/>
    </source>
</evidence>
<evidence type="ECO:0000256" key="8">
    <source>
        <dbReference type="ARBA" id="ARBA00035655"/>
    </source>
</evidence>
<evidence type="ECO:0000256" key="1">
    <source>
        <dbReference type="ARBA" id="ARBA00004429"/>
    </source>
</evidence>
<dbReference type="PANTHER" id="PTHR30574:SF1">
    <property type="entry name" value="SULPHUR TRANSPORT DOMAIN-CONTAINING PROTEIN"/>
    <property type="match status" value="1"/>
</dbReference>
<protein>
    <submittedName>
        <fullName evidence="10">YeeE/YedE family protein</fullName>
    </submittedName>
</protein>
<feature type="transmembrane region" description="Helical" evidence="9">
    <location>
        <begin position="333"/>
        <end position="352"/>
    </location>
</feature>
<keyword evidence="4" id="KW-0997">Cell inner membrane</keyword>
<reference evidence="11" key="1">
    <citation type="journal article" date="2019" name="Int. J. Syst. Evol. Microbiol.">
        <title>The Global Catalogue of Microorganisms (GCM) 10K type strain sequencing project: providing services to taxonomists for standard genome sequencing and annotation.</title>
        <authorList>
            <consortium name="The Broad Institute Genomics Platform"/>
            <consortium name="The Broad Institute Genome Sequencing Center for Infectious Disease"/>
            <person name="Wu L."/>
            <person name="Ma J."/>
        </authorList>
    </citation>
    <scope>NUCLEOTIDE SEQUENCE [LARGE SCALE GENOMIC DNA]</scope>
    <source>
        <strain evidence="11">CGMCC 4.7645</strain>
    </source>
</reference>
<keyword evidence="7 9" id="KW-0472">Membrane</keyword>
<feature type="transmembrane region" description="Helical" evidence="9">
    <location>
        <begin position="359"/>
        <end position="377"/>
    </location>
</feature>
<feature type="transmembrane region" description="Helical" evidence="9">
    <location>
        <begin position="140"/>
        <end position="167"/>
    </location>
</feature>
<comment type="similarity">
    <text evidence="8">Belongs to the TsuA/YedE (TC 9.B.102) family.</text>
</comment>
<evidence type="ECO:0000256" key="9">
    <source>
        <dbReference type="SAM" id="Phobius"/>
    </source>
</evidence>
<organism evidence="10 11">
    <name type="scientific">Amycolatopsis pigmentata</name>
    <dbReference type="NCBI Taxonomy" id="450801"/>
    <lineage>
        <taxon>Bacteria</taxon>
        <taxon>Bacillati</taxon>
        <taxon>Actinomycetota</taxon>
        <taxon>Actinomycetes</taxon>
        <taxon>Pseudonocardiales</taxon>
        <taxon>Pseudonocardiaceae</taxon>
        <taxon>Amycolatopsis</taxon>
    </lineage>
</organism>
<comment type="caution">
    <text evidence="10">The sequence shown here is derived from an EMBL/GenBank/DDBJ whole genome shotgun (WGS) entry which is preliminary data.</text>
</comment>
<keyword evidence="3" id="KW-1003">Cell membrane</keyword>
<evidence type="ECO:0000256" key="2">
    <source>
        <dbReference type="ARBA" id="ARBA00022448"/>
    </source>
</evidence>
<dbReference type="InterPro" id="IPR007272">
    <property type="entry name" value="Sulf_transp_TsuA/YedE"/>
</dbReference>
<evidence type="ECO:0000256" key="4">
    <source>
        <dbReference type="ARBA" id="ARBA00022519"/>
    </source>
</evidence>
<keyword evidence="2" id="KW-0813">Transport</keyword>
<name>A0ABW5G1P5_9PSEU</name>
<feature type="transmembrane region" description="Helical" evidence="9">
    <location>
        <begin position="174"/>
        <end position="192"/>
    </location>
</feature>
<dbReference type="PANTHER" id="PTHR30574">
    <property type="entry name" value="INNER MEMBRANE PROTEIN YEDE"/>
    <property type="match status" value="1"/>
</dbReference>
<feature type="transmembrane region" description="Helical" evidence="9">
    <location>
        <begin position="212"/>
        <end position="233"/>
    </location>
</feature>
<dbReference type="EMBL" id="JBHUKR010000019">
    <property type="protein sequence ID" value="MFD2420505.1"/>
    <property type="molecule type" value="Genomic_DNA"/>
</dbReference>
<keyword evidence="5 9" id="KW-0812">Transmembrane</keyword>
<sequence>MAVGVRVPVVETGITINPKLLTAQTSCAPPEPDPQAPVKTTALLASGALAVTLTAVVWTLHGARFGVYLTLGLLLGLALYHSRFGFTTGWRQLVAVGNGQNIRAQSVMFGTAATVIALVSSTGVGLFGATPRPAPAPLGLALVAGAVLFAVGMQLAGSCASGTLFAVGTGQSTILPTLASFIAGAVFYTWAYPVLGKLPRANGILLADQVGWLGSWAVTITLLLGIVVVTWFVQRRRNPPPIAPAPTAHGFARLYRGSWPMFAGAIVIGALAGGVFLVSGGVWGVMNAFSLWGAKFLQLVGLHPETWEYWRVSAQAPALASPVLTDRTSLTDFGIMIGAAVAAAAAGAWTLHTRLPRRTLLAAVIGGFLMGVGSRMAEGCNIGAYLGGVSMGSVSGWVWGVCALGGTWLGVRLRPLFGLTNPKPDNGIC</sequence>
<proteinExistence type="inferred from homology"/>
<feature type="transmembrane region" description="Helical" evidence="9">
    <location>
        <begin position="389"/>
        <end position="411"/>
    </location>
</feature>
<dbReference type="RefSeq" id="WP_378268593.1">
    <property type="nucleotide sequence ID" value="NZ_JBHUKR010000019.1"/>
</dbReference>
<keyword evidence="11" id="KW-1185">Reference proteome</keyword>
<evidence type="ECO:0000256" key="6">
    <source>
        <dbReference type="ARBA" id="ARBA00022989"/>
    </source>
</evidence>
<evidence type="ECO:0000313" key="11">
    <source>
        <dbReference type="Proteomes" id="UP001597417"/>
    </source>
</evidence>
<feature type="transmembrane region" description="Helical" evidence="9">
    <location>
        <begin position="67"/>
        <end position="86"/>
    </location>
</feature>
<evidence type="ECO:0000313" key="10">
    <source>
        <dbReference type="EMBL" id="MFD2420505.1"/>
    </source>
</evidence>
<evidence type="ECO:0000256" key="3">
    <source>
        <dbReference type="ARBA" id="ARBA00022475"/>
    </source>
</evidence>
<dbReference type="Proteomes" id="UP001597417">
    <property type="component" value="Unassembled WGS sequence"/>
</dbReference>
<feature type="transmembrane region" description="Helical" evidence="9">
    <location>
        <begin position="107"/>
        <end position="128"/>
    </location>
</feature>
<feature type="transmembrane region" description="Helical" evidence="9">
    <location>
        <begin position="42"/>
        <end position="61"/>
    </location>
</feature>
<evidence type="ECO:0000256" key="5">
    <source>
        <dbReference type="ARBA" id="ARBA00022692"/>
    </source>
</evidence>
<gene>
    <name evidence="10" type="ORF">ACFSXZ_29675</name>
</gene>
<feature type="transmembrane region" description="Helical" evidence="9">
    <location>
        <begin position="262"/>
        <end position="286"/>
    </location>
</feature>